<name>A0AAW1X3B7_RUBAR</name>
<comment type="caution">
    <text evidence="1">The sequence shown here is derived from an EMBL/GenBank/DDBJ whole genome shotgun (WGS) entry which is preliminary data.</text>
</comment>
<reference evidence="1 2" key="1">
    <citation type="journal article" date="2023" name="G3 (Bethesda)">
        <title>A chromosome-length genome assembly and annotation of blackberry (Rubus argutus, cv. 'Hillquist').</title>
        <authorList>
            <person name="Bruna T."/>
            <person name="Aryal R."/>
            <person name="Dudchenko O."/>
            <person name="Sargent D.J."/>
            <person name="Mead D."/>
            <person name="Buti M."/>
            <person name="Cavallini A."/>
            <person name="Hytonen T."/>
            <person name="Andres J."/>
            <person name="Pham M."/>
            <person name="Weisz D."/>
            <person name="Mascagni F."/>
            <person name="Usai G."/>
            <person name="Natali L."/>
            <person name="Bassil N."/>
            <person name="Fernandez G.E."/>
            <person name="Lomsadze A."/>
            <person name="Armour M."/>
            <person name="Olukolu B."/>
            <person name="Poorten T."/>
            <person name="Britton C."/>
            <person name="Davik J."/>
            <person name="Ashrafi H."/>
            <person name="Aiden E.L."/>
            <person name="Borodovsky M."/>
            <person name="Worthington M."/>
        </authorList>
    </citation>
    <scope>NUCLEOTIDE SEQUENCE [LARGE SCALE GENOMIC DNA]</scope>
    <source>
        <strain evidence="1">PI 553951</strain>
    </source>
</reference>
<organism evidence="1 2">
    <name type="scientific">Rubus argutus</name>
    <name type="common">Southern blackberry</name>
    <dbReference type="NCBI Taxonomy" id="59490"/>
    <lineage>
        <taxon>Eukaryota</taxon>
        <taxon>Viridiplantae</taxon>
        <taxon>Streptophyta</taxon>
        <taxon>Embryophyta</taxon>
        <taxon>Tracheophyta</taxon>
        <taxon>Spermatophyta</taxon>
        <taxon>Magnoliopsida</taxon>
        <taxon>eudicotyledons</taxon>
        <taxon>Gunneridae</taxon>
        <taxon>Pentapetalae</taxon>
        <taxon>rosids</taxon>
        <taxon>fabids</taxon>
        <taxon>Rosales</taxon>
        <taxon>Rosaceae</taxon>
        <taxon>Rosoideae</taxon>
        <taxon>Rosoideae incertae sedis</taxon>
        <taxon>Rubus</taxon>
    </lineage>
</organism>
<dbReference type="Proteomes" id="UP001457282">
    <property type="component" value="Unassembled WGS sequence"/>
</dbReference>
<dbReference type="PANTHER" id="PTHR33320:SF30">
    <property type="entry name" value="OS04G0606200 PROTEIN"/>
    <property type="match status" value="1"/>
</dbReference>
<protein>
    <submittedName>
        <fullName evidence="1">Uncharacterized protein</fullName>
    </submittedName>
</protein>
<evidence type="ECO:0000313" key="1">
    <source>
        <dbReference type="EMBL" id="KAK9931460.1"/>
    </source>
</evidence>
<proteinExistence type="predicted"/>
<accession>A0AAW1X3B7</accession>
<dbReference type="AlphaFoldDB" id="A0AAW1X3B7"/>
<gene>
    <name evidence="1" type="ORF">M0R45_018735</name>
</gene>
<sequence length="165" mass="18796">MVTIQSTRTDAHAPTLRSVLTLQIELPNFRNPTRRAYVGGYVSASTLIPRADATWTPKWAFVRDWATGAAETWDLGCQRHRGAHRIIRPATDLGGRRKMWLVYVCDGEEKELGRQQAPGSCPHCGGKVEAVDVEAQWKFCCLPMCFKIKRKYFCSLCSRRLVLYY</sequence>
<keyword evidence="2" id="KW-1185">Reference proteome</keyword>
<dbReference type="EMBL" id="JBEDUW010000004">
    <property type="protein sequence ID" value="KAK9931460.1"/>
    <property type="molecule type" value="Genomic_DNA"/>
</dbReference>
<evidence type="ECO:0000313" key="2">
    <source>
        <dbReference type="Proteomes" id="UP001457282"/>
    </source>
</evidence>
<dbReference type="PANTHER" id="PTHR33320">
    <property type="entry name" value="METHIONYL-TRNA SYNTHETASE"/>
    <property type="match status" value="1"/>
</dbReference>